<reference evidence="1" key="1">
    <citation type="journal article" date="2015" name="PeerJ">
        <title>First genomic representation of candidate bacterial phylum KSB3 points to enhanced environmental sensing as a trigger of wastewater bulking.</title>
        <authorList>
            <person name="Sekiguchi Y."/>
            <person name="Ohashi A."/>
            <person name="Parks D.H."/>
            <person name="Yamauchi T."/>
            <person name="Tyson G.W."/>
            <person name="Hugenholtz P."/>
        </authorList>
    </citation>
    <scope>NUCLEOTIDE SEQUENCE [LARGE SCALE GENOMIC DNA]</scope>
</reference>
<dbReference type="PANTHER" id="PTHR30272:SF8">
    <property type="entry name" value="3-HYDROXYDECANOYL-[ACYL-CARRIER-PROTEIN] DEHYDRATASE"/>
    <property type="match status" value="1"/>
</dbReference>
<dbReference type="UniPathway" id="UPA00094"/>
<name>A0A0S6W024_9BACT</name>
<evidence type="ECO:0000313" key="1">
    <source>
        <dbReference type="EMBL" id="GAK52903.1"/>
    </source>
</evidence>
<dbReference type="STRING" id="1499966.U14_04160"/>
<dbReference type="AlphaFoldDB" id="A0A0S6W024"/>
<dbReference type="GO" id="GO:0006633">
    <property type="term" value="P:fatty acid biosynthetic process"/>
    <property type="evidence" value="ECO:0007669"/>
    <property type="project" value="UniProtKB-UniPathway"/>
</dbReference>
<organism evidence="1">
    <name type="scientific">Candidatus Moduliflexus flocculans</name>
    <dbReference type="NCBI Taxonomy" id="1499966"/>
    <lineage>
        <taxon>Bacteria</taxon>
        <taxon>Candidatus Moduliflexota</taxon>
        <taxon>Candidatus Moduliflexia</taxon>
        <taxon>Candidatus Moduliflexales</taxon>
        <taxon>Candidatus Moduliflexaceae</taxon>
    </lineage>
</organism>
<dbReference type="Proteomes" id="UP000030700">
    <property type="component" value="Unassembled WGS sequence"/>
</dbReference>
<dbReference type="PANTHER" id="PTHR30272">
    <property type="entry name" value="3-HYDROXYACYL-[ACYL-CARRIER-PROTEIN] DEHYDRATASE"/>
    <property type="match status" value="1"/>
</dbReference>
<evidence type="ECO:0000313" key="2">
    <source>
        <dbReference type="Proteomes" id="UP000030700"/>
    </source>
</evidence>
<dbReference type="InterPro" id="IPR013114">
    <property type="entry name" value="FabA_FabZ"/>
</dbReference>
<dbReference type="Gene3D" id="3.10.129.10">
    <property type="entry name" value="Hotdog Thioesterase"/>
    <property type="match status" value="3"/>
</dbReference>
<accession>A0A0S6W024</accession>
<keyword evidence="2" id="KW-1185">Reference proteome</keyword>
<dbReference type="EMBL" id="DF820459">
    <property type="protein sequence ID" value="GAK52903.1"/>
    <property type="molecule type" value="Genomic_DNA"/>
</dbReference>
<dbReference type="HOGENOM" id="CLU_588833_0_0_0"/>
<dbReference type="InterPro" id="IPR029069">
    <property type="entry name" value="HotDog_dom_sf"/>
</dbReference>
<protein>
    <submittedName>
        <fullName evidence="1">Beta-hydroxyacyl-(Acyl-carrier-protein) dehydratase, FabA/FabZ</fullName>
    </submittedName>
</protein>
<dbReference type="Pfam" id="PF07977">
    <property type="entry name" value="FabA"/>
    <property type="match status" value="2"/>
</dbReference>
<gene>
    <name evidence="1" type="ORF">U14_04160</name>
</gene>
<sequence length="464" mass="52066">MGWVGEQDEIGWQPVPGVGGQLKCRGQVIATTRKVVYEISLKEIGFRPEPYVICDAVMSADGKPIVRMIDMSLRLTGMTWEKLEDIWKNSCQTLSKCLTAYTPKPAIFDSASIMAFSNGKPSEAFGERYRIFDAGRVIARLPGPPYQFLDRITAVSGEQWVMAAGKTAEAQYDTPPQEWYFDANRCDDMPFSVLLEIVLQPCGWLAAYVGSALTSDVDLSFRNLGGTATQFLPVTRHVGTLTTNVKLTSVSASGGMIIQHYSYRLTNAAGEILYDGTTYFGFFTKQALANQVGLREVTPYQPTADELARGERFDFPRTAPFPGDQLRMMDAVDLYVPDGGSRGLGFIRGVKTVNPDEWFFKAHFYQDPVWPGSLGLEAFLQLLKVAAVKRWGWRDGDRFETMVLNRPHDWTYRGQVIPTDRHVTVQAEITALDDAQRFLEAEGFLIVDGRIIYEMKRFTLNMRS</sequence>
<proteinExistence type="predicted"/>
<dbReference type="SUPFAM" id="SSF54637">
    <property type="entry name" value="Thioesterase/thiol ester dehydrase-isomerase"/>
    <property type="match status" value="2"/>
</dbReference>